<keyword evidence="3" id="KW-1185">Reference proteome</keyword>
<evidence type="ECO:0000313" key="2">
    <source>
        <dbReference type="EMBL" id="KAJ1121990.1"/>
    </source>
</evidence>
<evidence type="ECO:0000313" key="3">
    <source>
        <dbReference type="Proteomes" id="UP001066276"/>
    </source>
</evidence>
<feature type="compositionally biased region" description="Basic and acidic residues" evidence="1">
    <location>
        <begin position="1"/>
        <end position="12"/>
    </location>
</feature>
<accession>A0AAV7P4C3</accession>
<gene>
    <name evidence="2" type="ORF">NDU88_000496</name>
</gene>
<reference evidence="2" key="1">
    <citation type="journal article" date="2022" name="bioRxiv">
        <title>Sequencing and chromosome-scale assembly of the giantPleurodeles waltlgenome.</title>
        <authorList>
            <person name="Brown T."/>
            <person name="Elewa A."/>
            <person name="Iarovenko S."/>
            <person name="Subramanian E."/>
            <person name="Araus A.J."/>
            <person name="Petzold A."/>
            <person name="Susuki M."/>
            <person name="Suzuki K.-i.T."/>
            <person name="Hayashi T."/>
            <person name="Toyoda A."/>
            <person name="Oliveira C."/>
            <person name="Osipova E."/>
            <person name="Leigh N.D."/>
            <person name="Simon A."/>
            <person name="Yun M.H."/>
        </authorList>
    </citation>
    <scope>NUCLEOTIDE SEQUENCE</scope>
    <source>
        <strain evidence="2">20211129_DDA</strain>
        <tissue evidence="2">Liver</tissue>
    </source>
</reference>
<sequence>MLPRGGDTHQTRSEPATPCSGSALRCGLQPWAKPQPPVMARPKMDRGKDGRSGSERLREECAPWGQVLQAVAMHTQITDRDKSRSPLKPTAAPPDDKDAWHITRTEMLVNMESWARCNGRPTEKTDG</sequence>
<dbReference type="EMBL" id="JANPWB010000011">
    <property type="protein sequence ID" value="KAJ1121990.1"/>
    <property type="molecule type" value="Genomic_DNA"/>
</dbReference>
<feature type="region of interest" description="Disordered" evidence="1">
    <location>
        <begin position="1"/>
        <end position="58"/>
    </location>
</feature>
<comment type="caution">
    <text evidence="2">The sequence shown here is derived from an EMBL/GenBank/DDBJ whole genome shotgun (WGS) entry which is preliminary data.</text>
</comment>
<feature type="region of interest" description="Disordered" evidence="1">
    <location>
        <begin position="76"/>
        <end position="99"/>
    </location>
</feature>
<name>A0AAV7P4C3_PLEWA</name>
<dbReference type="AlphaFoldDB" id="A0AAV7P4C3"/>
<evidence type="ECO:0000256" key="1">
    <source>
        <dbReference type="SAM" id="MobiDB-lite"/>
    </source>
</evidence>
<proteinExistence type="predicted"/>
<organism evidence="2 3">
    <name type="scientific">Pleurodeles waltl</name>
    <name type="common">Iberian ribbed newt</name>
    <dbReference type="NCBI Taxonomy" id="8319"/>
    <lineage>
        <taxon>Eukaryota</taxon>
        <taxon>Metazoa</taxon>
        <taxon>Chordata</taxon>
        <taxon>Craniata</taxon>
        <taxon>Vertebrata</taxon>
        <taxon>Euteleostomi</taxon>
        <taxon>Amphibia</taxon>
        <taxon>Batrachia</taxon>
        <taxon>Caudata</taxon>
        <taxon>Salamandroidea</taxon>
        <taxon>Salamandridae</taxon>
        <taxon>Pleurodelinae</taxon>
        <taxon>Pleurodeles</taxon>
    </lineage>
</organism>
<feature type="compositionally biased region" description="Basic and acidic residues" evidence="1">
    <location>
        <begin position="42"/>
        <end position="58"/>
    </location>
</feature>
<protein>
    <submittedName>
        <fullName evidence="2">Uncharacterized protein</fullName>
    </submittedName>
</protein>
<dbReference type="Proteomes" id="UP001066276">
    <property type="component" value="Chromosome 7"/>
</dbReference>